<dbReference type="PANTHER" id="PTHR32182:SF0">
    <property type="entry name" value="DNA REPLICATION AND REPAIR PROTEIN RECF"/>
    <property type="match status" value="1"/>
</dbReference>
<evidence type="ECO:0000256" key="12">
    <source>
        <dbReference type="HAMAP-Rule" id="MF_00365"/>
    </source>
</evidence>
<dbReference type="InterPro" id="IPR027417">
    <property type="entry name" value="P-loop_NTPase"/>
</dbReference>
<dbReference type="InterPro" id="IPR018078">
    <property type="entry name" value="DNA-binding_RecF_CS"/>
</dbReference>
<evidence type="ECO:0000256" key="2">
    <source>
        <dbReference type="ARBA" id="ARBA00008016"/>
    </source>
</evidence>
<evidence type="ECO:0000256" key="9">
    <source>
        <dbReference type="ARBA" id="ARBA00023125"/>
    </source>
</evidence>
<dbReference type="InterPro" id="IPR001238">
    <property type="entry name" value="DNA-binding_RecF"/>
</dbReference>
<dbReference type="InterPro" id="IPR042174">
    <property type="entry name" value="RecF_2"/>
</dbReference>
<keyword evidence="4 12" id="KW-0963">Cytoplasm</keyword>
<proteinExistence type="inferred from homology"/>
<evidence type="ECO:0000256" key="10">
    <source>
        <dbReference type="ARBA" id="ARBA00023204"/>
    </source>
</evidence>
<keyword evidence="6 12" id="KW-0547">Nucleotide-binding</keyword>
<feature type="binding site" evidence="12">
    <location>
        <begin position="32"/>
        <end position="39"/>
    </location>
    <ligand>
        <name>ATP</name>
        <dbReference type="ChEBI" id="CHEBI:30616"/>
    </ligand>
</feature>
<dbReference type="PANTHER" id="PTHR32182">
    <property type="entry name" value="DNA REPLICATION AND REPAIR PROTEIN RECF"/>
    <property type="match status" value="1"/>
</dbReference>
<evidence type="ECO:0000256" key="13">
    <source>
        <dbReference type="RuleBase" id="RU000578"/>
    </source>
</evidence>
<keyword evidence="12 13" id="KW-0742">SOS response</keyword>
<evidence type="ECO:0000256" key="1">
    <source>
        <dbReference type="ARBA" id="ARBA00004496"/>
    </source>
</evidence>
<evidence type="ECO:0000259" key="14">
    <source>
        <dbReference type="Pfam" id="PF02463"/>
    </source>
</evidence>
<dbReference type="NCBIfam" id="TIGR00611">
    <property type="entry name" value="recf"/>
    <property type="match status" value="1"/>
</dbReference>
<dbReference type="Pfam" id="PF02463">
    <property type="entry name" value="SMC_N"/>
    <property type="match status" value="1"/>
</dbReference>
<name>A0ABU6IFE8_9ACTN</name>
<protein>
    <recommendedName>
        <fullName evidence="3 12">DNA replication and repair protein RecF</fullName>
    </recommendedName>
</protein>
<reference evidence="15 16" key="1">
    <citation type="submission" date="2024-01" db="EMBL/GenBank/DDBJ databases">
        <title>novel species in genus Adlercreutzia.</title>
        <authorList>
            <person name="Liu X."/>
        </authorList>
    </citation>
    <scope>NUCLEOTIDE SEQUENCE [LARGE SCALE GENOMIC DNA]</scope>
    <source>
        <strain evidence="15 16">R7</strain>
    </source>
</reference>
<evidence type="ECO:0000256" key="6">
    <source>
        <dbReference type="ARBA" id="ARBA00022741"/>
    </source>
</evidence>
<evidence type="ECO:0000256" key="5">
    <source>
        <dbReference type="ARBA" id="ARBA00022705"/>
    </source>
</evidence>
<dbReference type="HAMAP" id="MF_00365">
    <property type="entry name" value="RecF"/>
    <property type="match status" value="1"/>
</dbReference>
<evidence type="ECO:0000256" key="11">
    <source>
        <dbReference type="ARBA" id="ARBA00025401"/>
    </source>
</evidence>
<keyword evidence="10 12" id="KW-0234">DNA repair</keyword>
<comment type="caution">
    <text evidence="15">The sequence shown here is derived from an EMBL/GenBank/DDBJ whole genome shotgun (WGS) entry which is preliminary data.</text>
</comment>
<keyword evidence="8 12" id="KW-0067">ATP-binding</keyword>
<dbReference type="InterPro" id="IPR003395">
    <property type="entry name" value="RecF/RecN/SMC_N"/>
</dbReference>
<evidence type="ECO:0000313" key="16">
    <source>
        <dbReference type="Proteomes" id="UP001349994"/>
    </source>
</evidence>
<evidence type="ECO:0000256" key="7">
    <source>
        <dbReference type="ARBA" id="ARBA00022763"/>
    </source>
</evidence>
<comment type="similarity">
    <text evidence="2 12 13">Belongs to the RecF family.</text>
</comment>
<evidence type="ECO:0000256" key="3">
    <source>
        <dbReference type="ARBA" id="ARBA00020170"/>
    </source>
</evidence>
<comment type="function">
    <text evidence="11 12 13">The RecF protein is involved in DNA metabolism; it is required for DNA replication and normal SOS inducibility. RecF binds preferentially to single-stranded, linear DNA. It also seems to bind ATP.</text>
</comment>
<organism evidence="15 16">
    <name type="scientific">Adlercreutzia wanghongyangiae</name>
    <dbReference type="NCBI Taxonomy" id="3111451"/>
    <lineage>
        <taxon>Bacteria</taxon>
        <taxon>Bacillati</taxon>
        <taxon>Actinomycetota</taxon>
        <taxon>Coriobacteriia</taxon>
        <taxon>Eggerthellales</taxon>
        <taxon>Eggerthellaceae</taxon>
        <taxon>Adlercreutzia</taxon>
    </lineage>
</organism>
<dbReference type="PROSITE" id="PS00618">
    <property type="entry name" value="RECF_2"/>
    <property type="match status" value="1"/>
</dbReference>
<comment type="subcellular location">
    <subcellularLocation>
        <location evidence="1 12 13">Cytoplasm</location>
    </subcellularLocation>
</comment>
<gene>
    <name evidence="12 15" type="primary">recF</name>
    <name evidence="15" type="ORF">VIN30_01755</name>
</gene>
<evidence type="ECO:0000256" key="4">
    <source>
        <dbReference type="ARBA" id="ARBA00022490"/>
    </source>
</evidence>
<keyword evidence="7 12" id="KW-0227">DNA damage</keyword>
<keyword evidence="5 12" id="KW-0235">DNA replication</keyword>
<feature type="domain" description="RecF/RecN/SMC N-terminal" evidence="14">
    <location>
        <begin position="5"/>
        <end position="357"/>
    </location>
</feature>
<sequence>MTLRINTLEFRNFRNYEHLRLSDLGEITVLVGRNAIGKTNIIEGVQLLTALSSFRHATREQLIRHGSESARLEASISDGNRLLDVALTLDSVSRRYQLNGKGKRPADLKGLVPSVVFTPDDLNLVKGSATGRRAALDALGSQVNKSYHTVRLDYEKVIRHKNRLLKEEADAALVEAVNEMVITVGSQLTCYRAALFARIIPPLVEKYRHISQNGETLSAVYIPSWDDRAEVGNYPALLDAAIQRDQAREALVRALRERAAEERRRGRSVVGAHADKIVFLLDGQDASLYGSQGQQRSIVLAYKLAEAAVVEELLEQKPVLLLDDVMSELDGVRRAALVEAMERGSQTFITTANLAYFDQNMLDRSNVVSLPI</sequence>
<dbReference type="Gene3D" id="3.40.50.300">
    <property type="entry name" value="P-loop containing nucleotide triphosphate hydrolases"/>
    <property type="match status" value="1"/>
</dbReference>
<dbReference type="Gene3D" id="1.20.1050.90">
    <property type="entry name" value="RecF/RecN/SMC, N-terminal domain"/>
    <property type="match status" value="1"/>
</dbReference>
<keyword evidence="9 12" id="KW-0238">DNA-binding</keyword>
<dbReference type="EMBL" id="JAYMFF010000002">
    <property type="protein sequence ID" value="MEC4175171.1"/>
    <property type="molecule type" value="Genomic_DNA"/>
</dbReference>
<accession>A0ABU6IFE8</accession>
<dbReference type="Proteomes" id="UP001349994">
    <property type="component" value="Unassembled WGS sequence"/>
</dbReference>
<dbReference type="SUPFAM" id="SSF52540">
    <property type="entry name" value="P-loop containing nucleoside triphosphate hydrolases"/>
    <property type="match status" value="1"/>
</dbReference>
<evidence type="ECO:0000256" key="8">
    <source>
        <dbReference type="ARBA" id="ARBA00022840"/>
    </source>
</evidence>
<dbReference type="RefSeq" id="WP_338208788.1">
    <property type="nucleotide sequence ID" value="NZ_JAYMFF010000002.1"/>
</dbReference>
<evidence type="ECO:0000313" key="15">
    <source>
        <dbReference type="EMBL" id="MEC4175171.1"/>
    </source>
</evidence>
<keyword evidence="16" id="KW-1185">Reference proteome</keyword>